<dbReference type="Pfam" id="PF25023">
    <property type="entry name" value="TEN_YD-shell"/>
    <property type="match status" value="1"/>
</dbReference>
<dbReference type="Proteomes" id="UP001230915">
    <property type="component" value="Unassembled WGS sequence"/>
</dbReference>
<evidence type="ECO:0000313" key="4">
    <source>
        <dbReference type="Proteomes" id="UP001230915"/>
    </source>
</evidence>
<proteinExistence type="predicted"/>
<dbReference type="PANTHER" id="PTHR32305:SF15">
    <property type="entry name" value="PROTEIN RHSA-RELATED"/>
    <property type="match status" value="1"/>
</dbReference>
<accession>A0ABU1A4G1</accession>
<dbReference type="PANTHER" id="PTHR32305">
    <property type="match status" value="1"/>
</dbReference>
<feature type="domain" description="Teneurin-like YD-shell" evidence="2">
    <location>
        <begin position="158"/>
        <end position="239"/>
    </location>
</feature>
<protein>
    <submittedName>
        <fullName evidence="3">RHS repeat-associated core domain-containing protein</fullName>
    </submittedName>
</protein>
<dbReference type="Pfam" id="PF15659">
    <property type="entry name" value="Toxin-JAB1"/>
    <property type="match status" value="1"/>
</dbReference>
<dbReference type="EMBL" id="JAVHUL010000024">
    <property type="protein sequence ID" value="MDQ7917833.1"/>
    <property type="molecule type" value="Genomic_DNA"/>
</dbReference>
<dbReference type="InterPro" id="IPR028218">
    <property type="entry name" value="Toxin-JAB1"/>
</dbReference>
<dbReference type="Gene3D" id="2.180.10.10">
    <property type="entry name" value="RHS repeat-associated core"/>
    <property type="match status" value="1"/>
</dbReference>
<reference evidence="3 4" key="1">
    <citation type="submission" date="2023-08" db="EMBL/GenBank/DDBJ databases">
        <title>Mesonia sp. MT50, isolated from deep-sea sediment of the Mariana Trench.</title>
        <authorList>
            <person name="Fu H."/>
        </authorList>
    </citation>
    <scope>NUCLEOTIDE SEQUENCE [LARGE SCALE GENOMIC DNA]</scope>
    <source>
        <strain evidence="3 4">MT50</strain>
    </source>
</reference>
<dbReference type="InterPro" id="IPR056823">
    <property type="entry name" value="TEN-like_YD-shell"/>
</dbReference>
<organism evidence="3 4">
    <name type="scientific">Mesonia profundi</name>
    <dbReference type="NCBI Taxonomy" id="3070998"/>
    <lineage>
        <taxon>Bacteria</taxon>
        <taxon>Pseudomonadati</taxon>
        <taxon>Bacteroidota</taxon>
        <taxon>Flavobacteriia</taxon>
        <taxon>Flavobacteriales</taxon>
        <taxon>Flavobacteriaceae</taxon>
        <taxon>Mesonia</taxon>
    </lineage>
</organism>
<evidence type="ECO:0000313" key="3">
    <source>
        <dbReference type="EMBL" id="MDQ7917833.1"/>
    </source>
</evidence>
<dbReference type="RefSeq" id="WP_308864686.1">
    <property type="nucleotide sequence ID" value="NZ_JAVHUL010000024.1"/>
</dbReference>
<name>A0ABU1A4G1_9FLAO</name>
<keyword evidence="4" id="KW-1185">Reference proteome</keyword>
<dbReference type="NCBIfam" id="TIGR03696">
    <property type="entry name" value="Rhs_assc_core"/>
    <property type="match status" value="1"/>
</dbReference>
<keyword evidence="1" id="KW-0677">Repeat</keyword>
<dbReference type="InterPro" id="IPR050708">
    <property type="entry name" value="T6SS_VgrG/RHS"/>
</dbReference>
<dbReference type="InterPro" id="IPR022385">
    <property type="entry name" value="Rhs_assc_core"/>
</dbReference>
<evidence type="ECO:0000259" key="2">
    <source>
        <dbReference type="Pfam" id="PF25023"/>
    </source>
</evidence>
<gene>
    <name evidence="3" type="ORF">RBU60_09620</name>
</gene>
<evidence type="ECO:0000256" key="1">
    <source>
        <dbReference type="ARBA" id="ARBA00022737"/>
    </source>
</evidence>
<comment type="caution">
    <text evidence="3">The sequence shown here is derived from an EMBL/GenBank/DDBJ whole genome shotgun (WGS) entry which is preliminary data.</text>
</comment>
<sequence>MFKHLNRRFYFVTFDAGGERIIKRNLNRLKIRSNAKEQEDVEEDNVMLYPSGLIIAKPDNKSKRNRPSVSYTKHYYVGSERVASKIGTTDELGGIPNVINTVIPNLNIEEIHYWSTTRLIEAGAALQSVYSTFNLQPPTLNPLTQYSGIGFSHKGELEVFYFHPDHLGSSSYITNLNGNVTQHMEYLPFGETLVDEHTNSNNSPFKFNGKELDEDTGNYYYSARYYNPKWSIWLSVDPMAEKYPSWSPYSYTLNNPVIYTDPTGMVVESPDTDYGLSKDGKITQIGPTNDDPDRLFALDDNGNKNTEIDHLVVNDKNVLSSLSEDDPNFCQPYENTDGELQGQYAITNNKKEALNIFKFAAKNNKSEWALHGRNDGKWALGTLGADDQSPVFGELGFNKFNTTQHYHNHTGTARYDFYPSGRNKPGDTDFYRNILEASPNAKFYIYMPKITKEIYNNVIPRSWPKMTREPNKMLKIDKNNINNY</sequence>